<accession>A0ABV0F5P9</accession>
<dbReference type="InterPro" id="IPR003772">
    <property type="entry name" value="YceD"/>
</dbReference>
<evidence type="ECO:0000313" key="2">
    <source>
        <dbReference type="Proteomes" id="UP001429357"/>
    </source>
</evidence>
<sequence length="187" mass="21316">MKWSLQELRKFRESGLSFQETLDVKNDLQQRDPQIIDANPAEVAGMVTVDNQGYLLHYRVKVTLTVPSSRSLEPVALPLDFSVTEQFMTPEQFQEKSDEVSEHEVLILEGQTLDAVESILDNIVLEIPMQILSEAEKDATQMPKGEDWEVISEEDYLQQKNQAAPTIDPRLAQLSQLLEKSDDEDKQ</sequence>
<dbReference type="Pfam" id="PF02620">
    <property type="entry name" value="YceD"/>
    <property type="match status" value="1"/>
</dbReference>
<protein>
    <recommendedName>
        <fullName evidence="3">Nucleic acid-binding protein</fullName>
    </recommendedName>
</protein>
<gene>
    <name evidence="1" type="ORF">BAU18_002082</name>
</gene>
<evidence type="ECO:0000313" key="1">
    <source>
        <dbReference type="EMBL" id="MEO1782471.1"/>
    </source>
</evidence>
<reference evidence="1 2" key="2">
    <citation type="submission" date="2024-02" db="EMBL/GenBank/DDBJ databases">
        <title>The Genome Sequence of Enterococcus diestrammenae JM9A.</title>
        <authorList>
            <person name="Earl A."/>
            <person name="Manson A."/>
            <person name="Gilmore M."/>
            <person name="Sanders J."/>
            <person name="Shea T."/>
            <person name="Howe W."/>
            <person name="Livny J."/>
            <person name="Cuomo C."/>
            <person name="Neafsey D."/>
            <person name="Birren B."/>
        </authorList>
    </citation>
    <scope>NUCLEOTIDE SEQUENCE [LARGE SCALE GENOMIC DNA]</scope>
    <source>
        <strain evidence="1 2">JM9A</strain>
    </source>
</reference>
<proteinExistence type="predicted"/>
<dbReference type="Proteomes" id="UP001429357">
    <property type="component" value="Unassembled WGS sequence"/>
</dbReference>
<name>A0ABV0F5P9_9ENTE</name>
<dbReference type="RefSeq" id="WP_161869985.1">
    <property type="nucleotide sequence ID" value="NZ_MAEI02000001.1"/>
</dbReference>
<dbReference type="EMBL" id="MAEI02000001">
    <property type="protein sequence ID" value="MEO1782471.1"/>
    <property type="molecule type" value="Genomic_DNA"/>
</dbReference>
<organism evidence="1 2">
    <name type="scientific">Enterococcus diestrammenae</name>
    <dbReference type="NCBI Taxonomy" id="1155073"/>
    <lineage>
        <taxon>Bacteria</taxon>
        <taxon>Bacillati</taxon>
        <taxon>Bacillota</taxon>
        <taxon>Bacilli</taxon>
        <taxon>Lactobacillales</taxon>
        <taxon>Enterococcaceae</taxon>
        <taxon>Enterococcus</taxon>
    </lineage>
</organism>
<reference evidence="2" key="1">
    <citation type="submission" date="2016-06" db="EMBL/GenBank/DDBJ databases">
        <title>Four novel species of enterococci isolated from chicken manure.</title>
        <authorList>
            <person name="Van Tyne D."/>
        </authorList>
    </citation>
    <scope>NUCLEOTIDE SEQUENCE [LARGE SCALE GENOMIC DNA]</scope>
    <source>
        <strain evidence="2">JM9A</strain>
    </source>
</reference>
<evidence type="ECO:0008006" key="3">
    <source>
        <dbReference type="Google" id="ProtNLM"/>
    </source>
</evidence>
<comment type="caution">
    <text evidence="1">The sequence shown here is derived from an EMBL/GenBank/DDBJ whole genome shotgun (WGS) entry which is preliminary data.</text>
</comment>
<keyword evidence="2" id="KW-1185">Reference proteome</keyword>